<proteinExistence type="inferred from homology"/>
<protein>
    <submittedName>
        <fullName evidence="5">Preprotein translocase subunit SecB</fullName>
    </submittedName>
</protein>
<dbReference type="RefSeq" id="WP_167268553.1">
    <property type="nucleotide sequence ID" value="NZ_JAASQJ010000001.1"/>
</dbReference>
<comment type="caution">
    <text evidence="5">The sequence shown here is derived from an EMBL/GenBank/DDBJ whole genome shotgun (WGS) entry which is preliminary data.</text>
</comment>
<evidence type="ECO:0000313" key="6">
    <source>
        <dbReference type="Proteomes" id="UP001179181"/>
    </source>
</evidence>
<gene>
    <name evidence="5" type="ORF">FHS68_001489</name>
</gene>
<keyword evidence="3" id="KW-0653">Protein transport</keyword>
<evidence type="ECO:0000313" key="5">
    <source>
        <dbReference type="EMBL" id="NIJ52333.1"/>
    </source>
</evidence>
<organism evidence="5 6">
    <name type="scientific">Dyadobacter arcticus</name>
    <dbReference type="NCBI Taxonomy" id="1078754"/>
    <lineage>
        <taxon>Bacteria</taxon>
        <taxon>Pseudomonadati</taxon>
        <taxon>Bacteroidota</taxon>
        <taxon>Cytophagia</taxon>
        <taxon>Cytophagales</taxon>
        <taxon>Spirosomataceae</taxon>
        <taxon>Dyadobacter</taxon>
    </lineage>
</organism>
<evidence type="ECO:0000256" key="1">
    <source>
        <dbReference type="ARBA" id="ARBA00009990"/>
    </source>
</evidence>
<keyword evidence="4" id="KW-0811">Translocation</keyword>
<dbReference type="InterPro" id="IPR035958">
    <property type="entry name" value="SecB-like_sf"/>
</dbReference>
<evidence type="ECO:0000256" key="4">
    <source>
        <dbReference type="ARBA" id="ARBA00023010"/>
    </source>
</evidence>
<reference evidence="5 6" key="1">
    <citation type="submission" date="2020-03" db="EMBL/GenBank/DDBJ databases">
        <title>Genomic Encyclopedia of Type Strains, Phase IV (KMG-IV): sequencing the most valuable type-strain genomes for metagenomic binning, comparative biology and taxonomic classification.</title>
        <authorList>
            <person name="Goeker M."/>
        </authorList>
    </citation>
    <scope>NUCLEOTIDE SEQUENCE [LARGE SCALE GENOMIC DNA]</scope>
    <source>
        <strain evidence="5 6">DSM 102865</strain>
    </source>
</reference>
<dbReference type="Proteomes" id="UP001179181">
    <property type="component" value="Unassembled WGS sequence"/>
</dbReference>
<dbReference type="EMBL" id="JAASQJ010000001">
    <property type="protein sequence ID" value="NIJ52333.1"/>
    <property type="molecule type" value="Genomic_DNA"/>
</dbReference>
<evidence type="ECO:0000256" key="2">
    <source>
        <dbReference type="ARBA" id="ARBA00022448"/>
    </source>
</evidence>
<keyword evidence="2" id="KW-0813">Transport</keyword>
<dbReference type="InterPro" id="IPR003708">
    <property type="entry name" value="SecB"/>
</dbReference>
<dbReference type="Pfam" id="PF02556">
    <property type="entry name" value="SecB"/>
    <property type="match status" value="1"/>
</dbReference>
<name>A0ABX0UIJ5_9BACT</name>
<evidence type="ECO:0000256" key="3">
    <source>
        <dbReference type="ARBA" id="ARBA00022927"/>
    </source>
</evidence>
<sequence>MKEENVEAKIQFVNFVVNESHIVFNEPGKHKITIKFTPKGLVLKELSQFQLNLGVNILDEGHKFNINLETTSIFKYPEDANLQEYIDGYFILNAPAIVFPYLRAYISSLTVLSGMPALILPTLNLSSLGEELRDAIQVVD</sequence>
<dbReference type="SUPFAM" id="SSF54611">
    <property type="entry name" value="SecB-like"/>
    <property type="match status" value="1"/>
</dbReference>
<accession>A0ABX0UIJ5</accession>
<comment type="similarity">
    <text evidence="1">Belongs to the SecB family.</text>
</comment>
<keyword evidence="6" id="KW-1185">Reference proteome</keyword>
<dbReference type="Gene3D" id="3.10.420.10">
    <property type="entry name" value="SecB-like"/>
    <property type="match status" value="1"/>
</dbReference>